<evidence type="ECO:0000313" key="1">
    <source>
        <dbReference type="EMBL" id="QIZ08721.1"/>
    </source>
</evidence>
<sequence length="176" mass="20232">MLGIKDYEPIFYTDINDFINTHGKGLRDLIGSTIEEIWTVQEISDGDFWADCPVILLIGGKQLEFCSFNDREIAVTWNEIDLKEKLDWYGNQELNLEWRKNAIDNFSFFIGKQIEEIEVIQMTQEAIGSNGKILHSSLLLNGLGFGFGASYFSIFNDVDETGFSFLRDNNFIYTKL</sequence>
<proteinExistence type="predicted"/>
<reference evidence="1 2" key="2">
    <citation type="submission" date="2020-04" db="EMBL/GenBank/DDBJ databases">
        <authorList>
            <person name="Fomenkov A."/>
            <person name="Anton B.P."/>
            <person name="Roberts R.J."/>
        </authorList>
    </citation>
    <scope>NUCLEOTIDE SEQUENCE [LARGE SCALE GENOMIC DNA]</scope>
    <source>
        <strain evidence="1 2">S2</strain>
    </source>
</reference>
<organism evidence="1 2">
    <name type="scientific">Priestia megaterium</name>
    <name type="common">Bacillus megaterium</name>
    <dbReference type="NCBI Taxonomy" id="1404"/>
    <lineage>
        <taxon>Bacteria</taxon>
        <taxon>Bacillati</taxon>
        <taxon>Bacillota</taxon>
        <taxon>Bacilli</taxon>
        <taxon>Bacillales</taxon>
        <taxon>Bacillaceae</taxon>
        <taxon>Priestia</taxon>
    </lineage>
</organism>
<dbReference type="AlphaFoldDB" id="A0A6H1P618"/>
<name>A0A6H1P618_PRIMG</name>
<protein>
    <submittedName>
        <fullName evidence="1">Uncharacterized protein</fullName>
    </submittedName>
</protein>
<reference evidence="1 2" key="1">
    <citation type="submission" date="2020-04" db="EMBL/GenBank/DDBJ databases">
        <title>Genome-Wide Identification of 5-Methylcytosine Sites in Bacterial Genomes By High-Throughput Sequencing of MspJI Restriction Fragments.</title>
        <authorList>
            <person name="Wu V."/>
        </authorList>
    </citation>
    <scope>NUCLEOTIDE SEQUENCE [LARGE SCALE GENOMIC DNA]</scope>
    <source>
        <strain evidence="1 2">S2</strain>
    </source>
</reference>
<gene>
    <name evidence="1" type="ORF">HFZ78_20115</name>
</gene>
<dbReference type="Proteomes" id="UP000501868">
    <property type="component" value="Chromosome"/>
</dbReference>
<accession>A0A6H1P618</accession>
<evidence type="ECO:0000313" key="2">
    <source>
        <dbReference type="Proteomes" id="UP000501868"/>
    </source>
</evidence>
<dbReference type="EMBL" id="CP051128">
    <property type="protein sequence ID" value="QIZ08721.1"/>
    <property type="molecule type" value="Genomic_DNA"/>
</dbReference>